<organism evidence="2 3">
    <name type="scientific">Pontiella sulfatireligans</name>
    <dbReference type="NCBI Taxonomy" id="2750658"/>
    <lineage>
        <taxon>Bacteria</taxon>
        <taxon>Pseudomonadati</taxon>
        <taxon>Kiritimatiellota</taxon>
        <taxon>Kiritimatiellia</taxon>
        <taxon>Kiritimatiellales</taxon>
        <taxon>Pontiellaceae</taxon>
        <taxon>Pontiella</taxon>
    </lineage>
</organism>
<evidence type="ECO:0000313" key="2">
    <source>
        <dbReference type="EMBL" id="VGO18000.1"/>
    </source>
</evidence>
<evidence type="ECO:0000313" key="3">
    <source>
        <dbReference type="Proteomes" id="UP000346198"/>
    </source>
</evidence>
<gene>
    <name evidence="2" type="ORF">SCARR_00050</name>
</gene>
<proteinExistence type="predicted"/>
<evidence type="ECO:0000256" key="1">
    <source>
        <dbReference type="SAM" id="Phobius"/>
    </source>
</evidence>
<keyword evidence="1" id="KW-0812">Transmembrane</keyword>
<dbReference type="Pfam" id="PF11810">
    <property type="entry name" value="DUF3332"/>
    <property type="match status" value="1"/>
</dbReference>
<dbReference type="PROSITE" id="PS51257">
    <property type="entry name" value="PROKAR_LIPOPROTEIN"/>
    <property type="match status" value="1"/>
</dbReference>
<keyword evidence="1" id="KW-0472">Membrane</keyword>
<sequence>MKIKTISGVLAAMMFSGCMGHNALTQKVIKWNLETAESRWGREGIFVGLWITLVYPVCAVLDLLVFNSIEFWSGENNLNGKSPVVDMPKSEVQKLGLHQVDCARVERLTDTTANLYIDFENGDSATFDVIRTGSSYAVSYRGVEFYQGTVSDS</sequence>
<reference evidence="2 3" key="1">
    <citation type="submission" date="2019-04" db="EMBL/GenBank/DDBJ databases">
        <authorList>
            <person name="Van Vliet M D."/>
        </authorList>
    </citation>
    <scope>NUCLEOTIDE SEQUENCE [LARGE SCALE GENOMIC DNA]</scope>
    <source>
        <strain evidence="2 3">F21</strain>
    </source>
</reference>
<feature type="transmembrane region" description="Helical" evidence="1">
    <location>
        <begin position="44"/>
        <end position="66"/>
    </location>
</feature>
<keyword evidence="1" id="KW-1133">Transmembrane helix</keyword>
<dbReference type="InterPro" id="IPR021768">
    <property type="entry name" value="DUF3332"/>
</dbReference>
<keyword evidence="3" id="KW-1185">Reference proteome</keyword>
<dbReference type="Proteomes" id="UP000346198">
    <property type="component" value="Unassembled WGS sequence"/>
</dbReference>
<dbReference type="RefSeq" id="WP_136059542.1">
    <property type="nucleotide sequence ID" value="NZ_CAAHFH010000001.1"/>
</dbReference>
<dbReference type="EMBL" id="CAAHFH010000001">
    <property type="protein sequence ID" value="VGO18000.1"/>
    <property type="molecule type" value="Genomic_DNA"/>
</dbReference>
<protein>
    <recommendedName>
        <fullName evidence="4">DUF3332 domain-containing protein</fullName>
    </recommendedName>
</protein>
<evidence type="ECO:0008006" key="4">
    <source>
        <dbReference type="Google" id="ProtNLM"/>
    </source>
</evidence>
<name>A0A6C2UCX9_9BACT</name>
<dbReference type="AlphaFoldDB" id="A0A6C2UCX9"/>
<accession>A0A6C2UCX9</accession>